<evidence type="ECO:0000313" key="10">
    <source>
        <dbReference type="Proteomes" id="UP000030518"/>
    </source>
</evidence>
<feature type="signal peptide" evidence="8">
    <location>
        <begin position="1"/>
        <end position="21"/>
    </location>
</feature>
<dbReference type="OrthoDB" id="9780217at2"/>
<protein>
    <recommendedName>
        <fullName evidence="4">Isoaspartyl peptidase</fullName>
    </recommendedName>
</protein>
<dbReference type="CDD" id="cd04701">
    <property type="entry name" value="Asparaginase_2"/>
    <property type="match status" value="1"/>
</dbReference>
<reference evidence="9 10" key="1">
    <citation type="submission" date="2014-09" db="EMBL/GenBank/DDBJ databases">
        <title>Genome sequences of Lysobacter dokdonensis DS-58.</title>
        <authorList>
            <person name="Kim J.F."/>
            <person name="Kwak M.-J."/>
        </authorList>
    </citation>
    <scope>NUCLEOTIDE SEQUENCE [LARGE SCALE GENOMIC DNA]</scope>
    <source>
        <strain evidence="9 10">DS-58</strain>
    </source>
</reference>
<gene>
    <name evidence="9" type="ORF">LF41_704</name>
</gene>
<dbReference type="SUPFAM" id="SSF56235">
    <property type="entry name" value="N-terminal nucleophile aminohydrolases (Ntn hydrolases)"/>
    <property type="match status" value="1"/>
</dbReference>
<keyword evidence="2" id="KW-0378">Hydrolase</keyword>
<dbReference type="Proteomes" id="UP000030518">
    <property type="component" value="Unassembled WGS sequence"/>
</dbReference>
<comment type="caution">
    <text evidence="9">The sequence shown here is derived from an EMBL/GenBank/DDBJ whole genome shotgun (WGS) entry which is preliminary data.</text>
</comment>
<sequence length="341" mass="35631">MRRSLLALALLSCAFASAVHAEEPARAKTALVLHGGAGVIERGSMTKQEEAEVRAAMDKALDAGNAVLSKGGSALDAVVATIRVLEEDPHFNAGKGAVFNAQGRHELDASIMEGHTQRAGAVAGVTTVRSPIKLARAVMEHSKHVMLAGAGAEQFADSRSDIERVPNTWFDTDRRRKQLDDAQAKEKANQQAGIDFPGTYFGTVGAVALDSQGHLAAGTSTGGMTNKRWGRVGDSPIIGAGTWADARCGVSGTGWGEFYIRAAVAHDICARVAYKGDALAVAAEEVVNKVVPAMGGDGGAIAMDAQGNIAMPFNTSGMYRAWIKPDGTRGTAIYGDEAEKK</sequence>
<dbReference type="PANTHER" id="PTHR10188:SF6">
    <property type="entry name" value="N(4)-(BETA-N-ACETYLGLUCOSAMINYL)-L-ASPARAGINASE"/>
    <property type="match status" value="1"/>
</dbReference>
<keyword evidence="8" id="KW-0732">Signal</keyword>
<organism evidence="9 10">
    <name type="scientific">Lysobacter dokdonensis DS-58</name>
    <dbReference type="NCBI Taxonomy" id="1300345"/>
    <lineage>
        <taxon>Bacteria</taxon>
        <taxon>Pseudomonadati</taxon>
        <taxon>Pseudomonadota</taxon>
        <taxon>Gammaproteobacteria</taxon>
        <taxon>Lysobacterales</taxon>
        <taxon>Lysobacteraceae</taxon>
        <taxon>Noviluteimonas</taxon>
    </lineage>
</organism>
<keyword evidence="3" id="KW-0068">Autocatalytic cleavage</keyword>
<dbReference type="GO" id="GO:0008233">
    <property type="term" value="F:peptidase activity"/>
    <property type="evidence" value="ECO:0007669"/>
    <property type="project" value="UniProtKB-KW"/>
</dbReference>
<evidence type="ECO:0000256" key="4">
    <source>
        <dbReference type="ARBA" id="ARBA00069124"/>
    </source>
</evidence>
<dbReference type="FunFam" id="3.60.20.30:FF:000001">
    <property type="entry name" value="Isoaspartyl peptidase/L-asparaginase"/>
    <property type="match status" value="1"/>
</dbReference>
<name>A0A0A2WZG8_9GAMM</name>
<dbReference type="PANTHER" id="PTHR10188">
    <property type="entry name" value="L-ASPARAGINASE"/>
    <property type="match status" value="1"/>
</dbReference>
<dbReference type="eggNOG" id="COG1446">
    <property type="taxonomic scope" value="Bacteria"/>
</dbReference>
<dbReference type="PATRIC" id="fig|1300345.3.peg.2366"/>
<dbReference type="GO" id="GO:0016811">
    <property type="term" value="F:hydrolase activity, acting on carbon-nitrogen (but not peptide) bonds, in linear amides"/>
    <property type="evidence" value="ECO:0007669"/>
    <property type="project" value="UniProtKB-ARBA"/>
</dbReference>
<evidence type="ECO:0000256" key="7">
    <source>
        <dbReference type="PIRSR" id="PIRSR600246-3"/>
    </source>
</evidence>
<evidence type="ECO:0000313" key="9">
    <source>
        <dbReference type="EMBL" id="KGQ18409.1"/>
    </source>
</evidence>
<dbReference type="AlphaFoldDB" id="A0A0A2WZG8"/>
<evidence type="ECO:0000256" key="8">
    <source>
        <dbReference type="SAM" id="SignalP"/>
    </source>
</evidence>
<evidence type="ECO:0000256" key="3">
    <source>
        <dbReference type="ARBA" id="ARBA00022813"/>
    </source>
</evidence>
<dbReference type="InterPro" id="IPR029055">
    <property type="entry name" value="Ntn_hydrolases_N"/>
</dbReference>
<evidence type="ECO:0000256" key="1">
    <source>
        <dbReference type="ARBA" id="ARBA00022670"/>
    </source>
</evidence>
<dbReference type="STRING" id="1300345.LF41_704"/>
<evidence type="ECO:0000256" key="6">
    <source>
        <dbReference type="PIRSR" id="PIRSR600246-2"/>
    </source>
</evidence>
<dbReference type="GO" id="GO:0006508">
    <property type="term" value="P:proteolysis"/>
    <property type="evidence" value="ECO:0007669"/>
    <property type="project" value="UniProtKB-KW"/>
</dbReference>
<feature type="site" description="Cleavage; by autolysis" evidence="7">
    <location>
        <begin position="202"/>
        <end position="203"/>
    </location>
</feature>
<evidence type="ECO:0000256" key="2">
    <source>
        <dbReference type="ARBA" id="ARBA00022801"/>
    </source>
</evidence>
<feature type="binding site" evidence="6">
    <location>
        <begin position="231"/>
        <end position="234"/>
    </location>
    <ligand>
        <name>substrate</name>
    </ligand>
</feature>
<feature type="binding site" evidence="6">
    <location>
        <begin position="253"/>
        <end position="256"/>
    </location>
    <ligand>
        <name>substrate</name>
    </ligand>
</feature>
<keyword evidence="1" id="KW-0645">Protease</keyword>
<keyword evidence="10" id="KW-1185">Reference proteome</keyword>
<dbReference type="EMBL" id="JRKJ01000019">
    <property type="protein sequence ID" value="KGQ18409.1"/>
    <property type="molecule type" value="Genomic_DNA"/>
</dbReference>
<dbReference type="Pfam" id="PF01112">
    <property type="entry name" value="Asparaginase_2"/>
    <property type="match status" value="1"/>
</dbReference>
<evidence type="ECO:0000256" key="5">
    <source>
        <dbReference type="PIRSR" id="PIRSR600246-1"/>
    </source>
</evidence>
<dbReference type="InterPro" id="IPR000246">
    <property type="entry name" value="Peptidase_T2"/>
</dbReference>
<dbReference type="Gene3D" id="3.60.20.30">
    <property type="entry name" value="(Glycosyl)asparaginase"/>
    <property type="match status" value="1"/>
</dbReference>
<dbReference type="RefSeq" id="WP_036170114.1">
    <property type="nucleotide sequence ID" value="NZ_JRKJ01000019.1"/>
</dbReference>
<feature type="chain" id="PRO_5001996546" description="Isoaspartyl peptidase" evidence="8">
    <location>
        <begin position="22"/>
        <end position="341"/>
    </location>
</feature>
<accession>A0A0A2WZG8</accession>
<feature type="active site" description="Nucleophile" evidence="5">
    <location>
        <position position="203"/>
    </location>
</feature>
<proteinExistence type="predicted"/>